<dbReference type="SUPFAM" id="SSF53098">
    <property type="entry name" value="Ribonuclease H-like"/>
    <property type="match status" value="1"/>
</dbReference>
<proteinExistence type="predicted"/>
<feature type="compositionally biased region" description="Basic and acidic residues" evidence="6">
    <location>
        <begin position="9"/>
        <end position="20"/>
    </location>
</feature>
<gene>
    <name evidence="7" type="ORF">GMARGA_LOCUS15839</name>
</gene>
<evidence type="ECO:0000256" key="3">
    <source>
        <dbReference type="ARBA" id="ARBA00022771"/>
    </source>
</evidence>
<comment type="subcellular location">
    <subcellularLocation>
        <location evidence="1">Nucleus</location>
    </subcellularLocation>
</comment>
<keyword evidence="2" id="KW-0479">Metal-binding</keyword>
<keyword evidence="5" id="KW-0539">Nucleus</keyword>
<comment type="caution">
    <text evidence="7">The sequence shown here is derived from an EMBL/GenBank/DDBJ whole genome shotgun (WGS) entry which is preliminary data.</text>
</comment>
<reference evidence="7 8" key="1">
    <citation type="submission" date="2021-06" db="EMBL/GenBank/DDBJ databases">
        <authorList>
            <person name="Kallberg Y."/>
            <person name="Tangrot J."/>
            <person name="Rosling A."/>
        </authorList>
    </citation>
    <scope>NUCLEOTIDE SEQUENCE [LARGE SCALE GENOMIC DNA]</scope>
    <source>
        <strain evidence="7 8">120-4 pot B 10/14</strain>
    </source>
</reference>
<keyword evidence="3" id="KW-0863">Zinc-finger</keyword>
<evidence type="ECO:0000256" key="2">
    <source>
        <dbReference type="ARBA" id="ARBA00022723"/>
    </source>
</evidence>
<evidence type="ECO:0000256" key="5">
    <source>
        <dbReference type="ARBA" id="ARBA00023242"/>
    </source>
</evidence>
<dbReference type="InterPro" id="IPR052035">
    <property type="entry name" value="ZnF_BED_domain_contain"/>
</dbReference>
<accession>A0ABN7V8Y6</accession>
<dbReference type="InterPro" id="IPR012337">
    <property type="entry name" value="RNaseH-like_sf"/>
</dbReference>
<evidence type="ECO:0000313" key="7">
    <source>
        <dbReference type="EMBL" id="CAG8745635.1"/>
    </source>
</evidence>
<evidence type="ECO:0000313" key="8">
    <source>
        <dbReference type="Proteomes" id="UP000789901"/>
    </source>
</evidence>
<keyword evidence="4" id="KW-0862">Zinc</keyword>
<dbReference type="Proteomes" id="UP000789901">
    <property type="component" value="Unassembled WGS sequence"/>
</dbReference>
<dbReference type="PANTHER" id="PTHR46481:SF10">
    <property type="entry name" value="ZINC FINGER BED DOMAIN-CONTAINING PROTEIN 39"/>
    <property type="match status" value="1"/>
</dbReference>
<sequence length="614" mass="70150">MNDLDSDINSERAESLDASHESDCMYNNTCEDDNMSYSSGILSTEKEVIPSSSNNTNQQISKRKYLTKKKKIAVQSTKVLQSSPDPFYNYKPKVILGTQNAFDLMLKKKNKACEHNNKINISYSSNENFILPKQQDRIISDEITRQSSNTSTSEIIDNVRHGIYIIGMPNGKPCNDDPSAIEISISKPHNIVEQVICNHIVTKLIIAQNLPLSLVEKKVKNLIDDGFKRICTALYNNLQQANTVSLTADMWTAYSHNSYLGITVTWINKNIQDILEFWNLRNKVFLITTDSSTNIKLACSKLDVKWVPCSAHILNLIVQKGLLPAKYLITHMNCLIKFFITPKQGEHLEKVQRSHQISNNQEKLNEKNKGRVFLHAQTDVVTCWNSTYKAWSRMLELKLYIEILSSSLTIQPEANTIANRKRLKKIMITESKWAEVASIINILKPFDNVTNYISSSSYPTMSIIYPTIISLQNVLLKLFKNNDVSDFISHDEETVFDNKDLTNTDEELKELKSLANTINLTNTIKKTIAGLFEKYYKLSNDDLLFIVISINPRCKNIKLEETTLDIQDYLRLGYDQETINKTFEPLLNEVMLDMSQLFLSSIFTAQPNIGHRNE</sequence>
<protein>
    <submittedName>
        <fullName evidence="7">39805_t:CDS:1</fullName>
    </submittedName>
</protein>
<keyword evidence="8" id="KW-1185">Reference proteome</keyword>
<name>A0ABN7V8Y6_GIGMA</name>
<feature type="region of interest" description="Disordered" evidence="6">
    <location>
        <begin position="1"/>
        <end position="20"/>
    </location>
</feature>
<evidence type="ECO:0000256" key="1">
    <source>
        <dbReference type="ARBA" id="ARBA00004123"/>
    </source>
</evidence>
<dbReference type="PANTHER" id="PTHR46481">
    <property type="entry name" value="ZINC FINGER BED DOMAIN-CONTAINING PROTEIN 4"/>
    <property type="match status" value="1"/>
</dbReference>
<organism evidence="7 8">
    <name type="scientific">Gigaspora margarita</name>
    <dbReference type="NCBI Taxonomy" id="4874"/>
    <lineage>
        <taxon>Eukaryota</taxon>
        <taxon>Fungi</taxon>
        <taxon>Fungi incertae sedis</taxon>
        <taxon>Mucoromycota</taxon>
        <taxon>Glomeromycotina</taxon>
        <taxon>Glomeromycetes</taxon>
        <taxon>Diversisporales</taxon>
        <taxon>Gigasporaceae</taxon>
        <taxon>Gigaspora</taxon>
    </lineage>
</organism>
<evidence type="ECO:0000256" key="4">
    <source>
        <dbReference type="ARBA" id="ARBA00022833"/>
    </source>
</evidence>
<evidence type="ECO:0000256" key="6">
    <source>
        <dbReference type="SAM" id="MobiDB-lite"/>
    </source>
</evidence>
<feature type="non-terminal residue" evidence="7">
    <location>
        <position position="614"/>
    </location>
</feature>
<dbReference type="EMBL" id="CAJVQB010011159">
    <property type="protein sequence ID" value="CAG8745635.1"/>
    <property type="molecule type" value="Genomic_DNA"/>
</dbReference>